<dbReference type="Proteomes" id="UP001239111">
    <property type="component" value="Chromosome 1"/>
</dbReference>
<reference evidence="1" key="1">
    <citation type="submission" date="2023-04" db="EMBL/GenBank/DDBJ databases">
        <title>A chromosome-level genome assembly of the parasitoid wasp Eretmocerus hayati.</title>
        <authorList>
            <person name="Zhong Y."/>
            <person name="Liu S."/>
            <person name="Liu Y."/>
        </authorList>
    </citation>
    <scope>NUCLEOTIDE SEQUENCE</scope>
    <source>
        <strain evidence="1">ZJU_SS_LIU_2023</strain>
    </source>
</reference>
<protein>
    <submittedName>
        <fullName evidence="1">Uncharacterized protein</fullName>
    </submittedName>
</protein>
<sequence>MCNSKSYEIDKQMYDGIESRLPRENKVIVHNVPESGNKHQLKNYLVNMLREAPFDPASTRYMRIGKKSADNEEIRLVKLILEDSGDAKWVLVHQKDFSIL</sequence>
<comment type="caution">
    <text evidence="1">The sequence shown here is derived from an EMBL/GenBank/DDBJ whole genome shotgun (WGS) entry which is preliminary data.</text>
</comment>
<keyword evidence="2" id="KW-1185">Reference proteome</keyword>
<accession>A0ACC2Q104</accession>
<gene>
    <name evidence="1" type="ORF">QAD02_024344</name>
</gene>
<name>A0ACC2Q104_9HYME</name>
<proteinExistence type="predicted"/>
<evidence type="ECO:0000313" key="1">
    <source>
        <dbReference type="EMBL" id="KAJ8688549.1"/>
    </source>
</evidence>
<dbReference type="EMBL" id="CM056741">
    <property type="protein sequence ID" value="KAJ8688549.1"/>
    <property type="molecule type" value="Genomic_DNA"/>
</dbReference>
<evidence type="ECO:0000313" key="2">
    <source>
        <dbReference type="Proteomes" id="UP001239111"/>
    </source>
</evidence>
<organism evidence="1 2">
    <name type="scientific">Eretmocerus hayati</name>
    <dbReference type="NCBI Taxonomy" id="131215"/>
    <lineage>
        <taxon>Eukaryota</taxon>
        <taxon>Metazoa</taxon>
        <taxon>Ecdysozoa</taxon>
        <taxon>Arthropoda</taxon>
        <taxon>Hexapoda</taxon>
        <taxon>Insecta</taxon>
        <taxon>Pterygota</taxon>
        <taxon>Neoptera</taxon>
        <taxon>Endopterygota</taxon>
        <taxon>Hymenoptera</taxon>
        <taxon>Apocrita</taxon>
        <taxon>Proctotrupomorpha</taxon>
        <taxon>Chalcidoidea</taxon>
        <taxon>Aphelinidae</taxon>
        <taxon>Aphelininae</taxon>
        <taxon>Eretmocerus</taxon>
    </lineage>
</organism>